<name>A0A917I7E4_9HYPH</name>
<accession>A0A917I7E4</accession>
<evidence type="ECO:0000313" key="2">
    <source>
        <dbReference type="EMBL" id="GGH18775.1"/>
    </source>
</evidence>
<organism evidence="2 3">
    <name type="scientific">Alsobacter metallidurans</name>
    <dbReference type="NCBI Taxonomy" id="340221"/>
    <lineage>
        <taxon>Bacteria</taxon>
        <taxon>Pseudomonadati</taxon>
        <taxon>Pseudomonadota</taxon>
        <taxon>Alphaproteobacteria</taxon>
        <taxon>Hyphomicrobiales</taxon>
        <taxon>Alsobacteraceae</taxon>
        <taxon>Alsobacter</taxon>
    </lineage>
</organism>
<evidence type="ECO:0000256" key="1">
    <source>
        <dbReference type="SAM" id="MobiDB-lite"/>
    </source>
</evidence>
<feature type="region of interest" description="Disordered" evidence="1">
    <location>
        <begin position="227"/>
        <end position="260"/>
    </location>
</feature>
<sequence length="260" mass="28912">MGDPVFQIDDRFDKKFRVIGTTPEELRETKNTIGFAQYCPDQSQAQTLAGQLWAQWNYELQRCVRDLQWAVLCRQSPTGCFRLLPPDSWAHFELTDLRSGTLRASSGELAYSTHFVPLRWPEELAVIAEELAIFGSPEISATDELPTGPKEEPNDGTPQPAAAGILDPAAVKQHHTSREEKEYTPRLTAYMVENEPVLSKKKIRELTGGDRLSNAAFERSWDAANKATCKGFSSPGRRPSRGDFGAGAQSQETNSPANEK</sequence>
<reference evidence="2" key="2">
    <citation type="submission" date="2020-09" db="EMBL/GenBank/DDBJ databases">
        <authorList>
            <person name="Sun Q."/>
            <person name="Zhou Y."/>
        </authorList>
    </citation>
    <scope>NUCLEOTIDE SEQUENCE</scope>
    <source>
        <strain evidence="2">CGMCC 1.12214</strain>
    </source>
</reference>
<dbReference type="AlphaFoldDB" id="A0A917I7E4"/>
<proteinExistence type="predicted"/>
<feature type="compositionally biased region" description="Polar residues" evidence="1">
    <location>
        <begin position="248"/>
        <end position="260"/>
    </location>
</feature>
<feature type="region of interest" description="Disordered" evidence="1">
    <location>
        <begin position="138"/>
        <end position="163"/>
    </location>
</feature>
<comment type="caution">
    <text evidence="2">The sequence shown here is derived from an EMBL/GenBank/DDBJ whole genome shotgun (WGS) entry which is preliminary data.</text>
</comment>
<gene>
    <name evidence="2" type="ORF">GCM10007036_21170</name>
</gene>
<dbReference type="Proteomes" id="UP000603912">
    <property type="component" value="Unassembled WGS sequence"/>
</dbReference>
<reference evidence="2" key="1">
    <citation type="journal article" date="2014" name="Int. J. Syst. Evol. Microbiol.">
        <title>Complete genome sequence of Corynebacterium casei LMG S-19264T (=DSM 44701T), isolated from a smear-ripened cheese.</title>
        <authorList>
            <consortium name="US DOE Joint Genome Institute (JGI-PGF)"/>
            <person name="Walter F."/>
            <person name="Albersmeier A."/>
            <person name="Kalinowski J."/>
            <person name="Ruckert C."/>
        </authorList>
    </citation>
    <scope>NUCLEOTIDE SEQUENCE</scope>
    <source>
        <strain evidence="2">CGMCC 1.12214</strain>
    </source>
</reference>
<keyword evidence="3" id="KW-1185">Reference proteome</keyword>
<dbReference type="EMBL" id="BMES01000002">
    <property type="protein sequence ID" value="GGH18775.1"/>
    <property type="molecule type" value="Genomic_DNA"/>
</dbReference>
<evidence type="ECO:0000313" key="3">
    <source>
        <dbReference type="Proteomes" id="UP000603912"/>
    </source>
</evidence>
<protein>
    <submittedName>
        <fullName evidence="2">Uncharacterized protein</fullName>
    </submittedName>
</protein>